<dbReference type="Proteomes" id="UP001194714">
    <property type="component" value="Unassembled WGS sequence"/>
</dbReference>
<evidence type="ECO:0000313" key="3">
    <source>
        <dbReference type="EMBL" id="MBF5058745.1"/>
    </source>
</evidence>
<dbReference type="PANTHER" id="PTHR32309">
    <property type="entry name" value="TYROSINE-PROTEIN KINASE"/>
    <property type="match status" value="1"/>
</dbReference>
<evidence type="ECO:0000256" key="1">
    <source>
        <dbReference type="SAM" id="Coils"/>
    </source>
</evidence>
<reference evidence="3 4" key="1">
    <citation type="submission" date="2020-01" db="EMBL/GenBank/DDBJ databases">
        <title>Draft genome sequence of Cand. Neptunochlamydia vexilliferae K9.</title>
        <authorList>
            <person name="Schulz F."/>
            <person name="Koestlbacher S."/>
            <person name="Wascher F."/>
            <person name="Pizzetti I."/>
            <person name="Horn M."/>
        </authorList>
    </citation>
    <scope>NUCLEOTIDE SEQUENCE [LARGE SCALE GENOMIC DNA]</scope>
    <source>
        <strain evidence="3 4">K9</strain>
    </source>
</reference>
<dbReference type="InterPro" id="IPR050445">
    <property type="entry name" value="Bact_polysacc_biosynth/exp"/>
</dbReference>
<keyword evidence="2" id="KW-0472">Membrane</keyword>
<accession>A0ABS0AX82</accession>
<dbReference type="Gene3D" id="3.40.50.300">
    <property type="entry name" value="P-loop containing nucleotide triphosphate hydrolases"/>
    <property type="match status" value="1"/>
</dbReference>
<keyword evidence="1" id="KW-0175">Coiled coil</keyword>
<evidence type="ECO:0000313" key="4">
    <source>
        <dbReference type="Proteomes" id="UP001194714"/>
    </source>
</evidence>
<evidence type="ECO:0008006" key="5">
    <source>
        <dbReference type="Google" id="ProtNLM"/>
    </source>
</evidence>
<feature type="coiled-coil region" evidence="1">
    <location>
        <begin position="457"/>
        <end position="557"/>
    </location>
</feature>
<evidence type="ECO:0000256" key="2">
    <source>
        <dbReference type="SAM" id="Phobius"/>
    </source>
</evidence>
<dbReference type="EMBL" id="JAAEJV010000003">
    <property type="protein sequence ID" value="MBF5058745.1"/>
    <property type="molecule type" value="Genomic_DNA"/>
</dbReference>
<organism evidence="3 4">
    <name type="scientific">Candidatus Neptunichlamydia vexilliferae</name>
    <dbReference type="NCBI Taxonomy" id="1651774"/>
    <lineage>
        <taxon>Bacteria</taxon>
        <taxon>Pseudomonadati</taxon>
        <taxon>Chlamydiota</taxon>
        <taxon>Chlamydiia</taxon>
        <taxon>Parachlamydiales</taxon>
        <taxon>Simkaniaceae</taxon>
        <taxon>Candidatus Neptunichlamydia</taxon>
    </lineage>
</organism>
<proteinExistence type="predicted"/>
<keyword evidence="2" id="KW-1133">Transmembrane helix</keyword>
<comment type="caution">
    <text evidence="3">The sequence shown here is derived from an EMBL/GenBank/DDBJ whole genome shotgun (WGS) entry which is preliminary data.</text>
</comment>
<protein>
    <recommendedName>
        <fullName evidence="5">Polysaccharide chain length determinant N-terminal domain-containing protein</fullName>
    </recommendedName>
</protein>
<dbReference type="InterPro" id="IPR027417">
    <property type="entry name" value="P-loop_NTPase"/>
</dbReference>
<dbReference type="PANTHER" id="PTHR32309:SF31">
    <property type="entry name" value="CAPSULAR EXOPOLYSACCHARIDE FAMILY"/>
    <property type="match status" value="1"/>
</dbReference>
<feature type="transmembrane region" description="Helical" evidence="2">
    <location>
        <begin position="622"/>
        <end position="644"/>
    </location>
</feature>
<keyword evidence="4" id="KW-1185">Reference proteome</keyword>
<name>A0ABS0AX82_9BACT</name>
<gene>
    <name evidence="3" type="ORF">NEPTK9_000244</name>
</gene>
<dbReference type="RefSeq" id="WP_194847026.1">
    <property type="nucleotide sequence ID" value="NZ_JAAEJV010000003.1"/>
</dbReference>
<sequence>MNGLITFTDIKALFFRKKWLVLGGALLLTTIGVWKRGQLPLEYEIAATFKDSRSNQAAGAKFDTFLKTLGAYQEKSRGQAFFISSLILEPTVVKLGLQAKVSQTSVWDQFCDAWRVELGKRVKKREPLRFENVHYTRDKTKRYEIFFTSRESFEIRDTKDHFICAGSVGEEIFFEGTSLTLVRVPGDLALRTPYPLTFSPLLQVIETIRSNLEVEPVGQDDAILGLELIYPEYEMGKKIVNTMMATYEAYLATENERISDAQVAYLEKKRDRFCAQREEELKRHATYLKEKGGLALKAELPFLQKQKEDYLGKLRALELERLGTAFQNRKELHHLTKERDALTLSLAEVESSAPLLPIKKKPFEGNIRLTSLQEEIEKKRLTYGGVRGEEYRGIDLPGARKLLLTYLEERDSHLSKIKQLTFAKKELEGEEAEYISLAAAFPDPTSQTLVKEMGTLTQQLRKKRSLTENERKRIEKRLALKKEDFLKHIDQTLTLTRLEKERAEERITSVQRALLDLLGQEISLIEQQVEDQTEEKLAHLEGEKKLIEKELAQVDKKLQTVPDTWVKEQQLEFSAEMNRGMLEALVQLALSKSIENNLKVVESKPLDYAYASPLPKAPLLKLFGGVGALLGALITFALCMLYHFHKGFPLTLHNLALRGKKVLGSLDKQELETLRHLSLLIEKKLPAAVALILGKEEDYAPSLAKLLTKEGKKVLVIGLHASQKNVPGLIHFLEGEAKAPTIEKKPFGDLIVLGGNTSYINEALKGEKFATFLKELKETYDVILLPLQADLTSALPQTFFAHADLMVLNLEGASERELAPYFTWEKEGHSLAFLG</sequence>
<keyword evidence="2" id="KW-0812">Transmembrane</keyword>